<keyword evidence="3" id="KW-1185">Reference proteome</keyword>
<protein>
    <recommendedName>
        <fullName evidence="4">PEP-CTERM protein-sorting domain-containing protein</fullName>
    </recommendedName>
</protein>
<feature type="signal peptide" evidence="1">
    <location>
        <begin position="1"/>
        <end position="23"/>
    </location>
</feature>
<keyword evidence="1" id="KW-0732">Signal</keyword>
<name>A0A5B9R0T9_9BACT</name>
<accession>A0A5B9R0T9</accession>
<dbReference type="Proteomes" id="UP000325286">
    <property type="component" value="Chromosome"/>
</dbReference>
<reference evidence="2 3" key="1">
    <citation type="submission" date="2019-08" db="EMBL/GenBank/DDBJ databases">
        <title>Deep-cultivation of Planctomycetes and their phenomic and genomic characterization uncovers novel biology.</title>
        <authorList>
            <person name="Wiegand S."/>
            <person name="Jogler M."/>
            <person name="Boedeker C."/>
            <person name="Pinto D."/>
            <person name="Vollmers J."/>
            <person name="Rivas-Marin E."/>
            <person name="Kohn T."/>
            <person name="Peeters S.H."/>
            <person name="Heuer A."/>
            <person name="Rast P."/>
            <person name="Oberbeckmann S."/>
            <person name="Bunk B."/>
            <person name="Jeske O."/>
            <person name="Meyerdierks A."/>
            <person name="Storesund J.E."/>
            <person name="Kallscheuer N."/>
            <person name="Luecker S."/>
            <person name="Lage O.M."/>
            <person name="Pohl T."/>
            <person name="Merkel B.J."/>
            <person name="Hornburger P."/>
            <person name="Mueller R.-W."/>
            <person name="Bruemmer F."/>
            <person name="Labrenz M."/>
            <person name="Spormann A.M."/>
            <person name="Op den Camp H."/>
            <person name="Overmann J."/>
            <person name="Amann R."/>
            <person name="Jetten M.S.M."/>
            <person name="Mascher T."/>
            <person name="Medema M.H."/>
            <person name="Devos D.P."/>
            <person name="Kaster A.-K."/>
            <person name="Ovreas L."/>
            <person name="Rohde M."/>
            <person name="Galperin M.Y."/>
            <person name="Jogler C."/>
        </authorList>
    </citation>
    <scope>NUCLEOTIDE SEQUENCE [LARGE SCALE GENOMIC DNA]</scope>
    <source>
        <strain evidence="2 3">UC8</strain>
    </source>
</reference>
<evidence type="ECO:0008006" key="4">
    <source>
        <dbReference type="Google" id="ProtNLM"/>
    </source>
</evidence>
<evidence type="ECO:0000256" key="1">
    <source>
        <dbReference type="SAM" id="SignalP"/>
    </source>
</evidence>
<evidence type="ECO:0000313" key="2">
    <source>
        <dbReference type="EMBL" id="QEG43036.1"/>
    </source>
</evidence>
<evidence type="ECO:0000313" key="3">
    <source>
        <dbReference type="Proteomes" id="UP000325286"/>
    </source>
</evidence>
<dbReference type="RefSeq" id="WP_068140963.1">
    <property type="nucleotide sequence ID" value="NZ_CP042914.1"/>
</dbReference>
<feature type="chain" id="PRO_5023120968" description="PEP-CTERM protein-sorting domain-containing protein" evidence="1">
    <location>
        <begin position="24"/>
        <end position="220"/>
    </location>
</feature>
<organism evidence="2 3">
    <name type="scientific">Roseimaritima ulvae</name>
    <dbReference type="NCBI Taxonomy" id="980254"/>
    <lineage>
        <taxon>Bacteria</taxon>
        <taxon>Pseudomonadati</taxon>
        <taxon>Planctomycetota</taxon>
        <taxon>Planctomycetia</taxon>
        <taxon>Pirellulales</taxon>
        <taxon>Pirellulaceae</taxon>
        <taxon>Roseimaritima</taxon>
    </lineage>
</organism>
<dbReference type="KEGG" id="rul:UC8_50790"/>
<gene>
    <name evidence="2" type="ORF">UC8_50790</name>
</gene>
<dbReference type="AlphaFoldDB" id="A0A5B9R0T9"/>
<dbReference type="EMBL" id="CP042914">
    <property type="protein sequence ID" value="QEG43036.1"/>
    <property type="molecule type" value="Genomic_DNA"/>
</dbReference>
<proteinExistence type="predicted"/>
<sequence precursor="true">MTRTLTFSLWTLFILAVATEARAGTIYLETIPAPVNAGSTGNILNIMIDLDATDMPSEIINGYEFELEFASGTGIDLDYGTFRSDTFSDLLPRPLIGGGADPTPTITSFTASGTFKLSPGSPDNPAPGSYGLASIFFDVDPSATSGFITPTLLTGTLLTSEGATLLTLDSSDPGGITISGASGPGSGGSVPEPASLAVWSVLGLVGMARARRRKSKLAAA</sequence>